<evidence type="ECO:0000313" key="1">
    <source>
        <dbReference type="EMBL" id="TLP59148.1"/>
    </source>
</evidence>
<dbReference type="AlphaFoldDB" id="A0A5R8Z034"/>
<dbReference type="Proteomes" id="UP000309819">
    <property type="component" value="Unassembled WGS sequence"/>
</dbReference>
<reference evidence="1 2" key="1">
    <citation type="submission" date="2019-05" db="EMBL/GenBank/DDBJ databases">
        <title>Pseudomonas sp. SC006 isolated from lettuce that can produce HBGAs.</title>
        <authorList>
            <person name="Wang D."/>
            <person name="Liao N."/>
            <person name="Liu D."/>
            <person name="Zhang Z."/>
            <person name="Zou S."/>
        </authorList>
    </citation>
    <scope>NUCLEOTIDE SEQUENCE [LARGE SCALE GENOMIC DNA]</scope>
    <source>
        <strain evidence="1 2">SC006</strain>
    </source>
</reference>
<accession>A0A5R8Z034</accession>
<comment type="caution">
    <text evidence="1">The sequence shown here is derived from an EMBL/GenBank/DDBJ whole genome shotgun (WGS) entry which is preliminary data.</text>
</comment>
<protein>
    <submittedName>
        <fullName evidence="1">Uncharacterized protein</fullName>
    </submittedName>
</protein>
<dbReference type="InterPro" id="IPR057062">
    <property type="entry name" value="TriTu"/>
</dbReference>
<dbReference type="Pfam" id="PF24689">
    <property type="entry name" value="TriTu"/>
    <property type="match status" value="1"/>
</dbReference>
<keyword evidence="2" id="KW-1185">Reference proteome</keyword>
<evidence type="ECO:0000313" key="2">
    <source>
        <dbReference type="Proteomes" id="UP000309819"/>
    </source>
</evidence>
<organism evidence="1 2">
    <name type="scientific">Pseudomonas mosselii</name>
    <dbReference type="NCBI Taxonomy" id="78327"/>
    <lineage>
        <taxon>Bacteria</taxon>
        <taxon>Pseudomonadati</taxon>
        <taxon>Pseudomonadota</taxon>
        <taxon>Gammaproteobacteria</taxon>
        <taxon>Pseudomonadales</taxon>
        <taxon>Pseudomonadaceae</taxon>
        <taxon>Pseudomonas</taxon>
    </lineage>
</organism>
<gene>
    <name evidence="1" type="ORF">FEM01_14715</name>
</gene>
<name>A0A5R8Z034_9PSED</name>
<sequence>MLVEFEHYLDSLANRPVRLSKQGANSMVVEVADERFIARFTVWEDGSFVAEVINLETERFVLNERVECDDISQLKAGFGGFLEAMGRP</sequence>
<proteinExistence type="predicted"/>
<dbReference type="EMBL" id="VAUO01000006">
    <property type="protein sequence ID" value="TLP59148.1"/>
    <property type="molecule type" value="Genomic_DNA"/>
</dbReference>